<dbReference type="SUPFAM" id="SSF46785">
    <property type="entry name" value="Winged helix' DNA-binding domain"/>
    <property type="match status" value="1"/>
</dbReference>
<dbReference type="PROSITE" id="PS51118">
    <property type="entry name" value="HTH_HXLR"/>
    <property type="match status" value="1"/>
</dbReference>
<proteinExistence type="predicted"/>
<dbReference type="RefSeq" id="WP_066746017.1">
    <property type="nucleotide sequence ID" value="NZ_CALCLR010000098.1"/>
</dbReference>
<dbReference type="InterPro" id="IPR036388">
    <property type="entry name" value="WH-like_DNA-bd_sf"/>
</dbReference>
<dbReference type="Pfam" id="PF01638">
    <property type="entry name" value="HxlR"/>
    <property type="match status" value="1"/>
</dbReference>
<keyword evidence="2" id="KW-1185">Reference proteome</keyword>
<evidence type="ECO:0000313" key="1">
    <source>
        <dbReference type="EMBL" id="ANZ45541.1"/>
    </source>
</evidence>
<dbReference type="Gene3D" id="1.10.10.10">
    <property type="entry name" value="Winged helix-like DNA-binding domain superfamily/Winged helix DNA-binding domain"/>
    <property type="match status" value="1"/>
</dbReference>
<dbReference type="PANTHER" id="PTHR33204:SF29">
    <property type="entry name" value="TRANSCRIPTIONAL REGULATOR"/>
    <property type="match status" value="1"/>
</dbReference>
<organism evidence="1 2">
    <name type="scientific">Cloacibacillus porcorum</name>
    <dbReference type="NCBI Taxonomy" id="1197717"/>
    <lineage>
        <taxon>Bacteria</taxon>
        <taxon>Thermotogati</taxon>
        <taxon>Synergistota</taxon>
        <taxon>Synergistia</taxon>
        <taxon>Synergistales</taxon>
        <taxon>Synergistaceae</taxon>
        <taxon>Cloacibacillus</taxon>
    </lineage>
</organism>
<dbReference type="InterPro" id="IPR036390">
    <property type="entry name" value="WH_DNA-bd_sf"/>
</dbReference>
<gene>
    <name evidence="1" type="ORF">BED41_10935</name>
</gene>
<protein>
    <submittedName>
        <fullName evidence="1">HxlR family transcriptional regulator</fullName>
    </submittedName>
</protein>
<dbReference type="CDD" id="cd00090">
    <property type="entry name" value="HTH_ARSR"/>
    <property type="match status" value="1"/>
</dbReference>
<dbReference type="GeneID" id="83058362"/>
<sequence>MTVNRNCVAPGELLKDTHFGYTLSILGGKHKMIIIYLIAQNDNNIRFNELHREMGGVSYRALSMALKELAASGIVERREYPQVPPKVEYSLTEKGLSLLPIMDAMCLWGREHS</sequence>
<dbReference type="InterPro" id="IPR002577">
    <property type="entry name" value="HTH_HxlR"/>
</dbReference>
<name>A0A1B2I6D5_9BACT</name>
<reference evidence="1" key="1">
    <citation type="submission" date="2016-08" db="EMBL/GenBank/DDBJ databases">
        <title>Complete genome of Cloacibacillus porcorum.</title>
        <authorList>
            <person name="Looft T."/>
            <person name="Bayles D.O."/>
            <person name="Alt D.P."/>
        </authorList>
    </citation>
    <scope>NUCLEOTIDE SEQUENCE [LARGE SCALE GENOMIC DNA]</scope>
    <source>
        <strain evidence="1">CL-84</strain>
    </source>
</reference>
<dbReference type="Proteomes" id="UP000093044">
    <property type="component" value="Chromosome"/>
</dbReference>
<dbReference type="STRING" id="1197717.BED41_10935"/>
<dbReference type="PANTHER" id="PTHR33204">
    <property type="entry name" value="TRANSCRIPTIONAL REGULATOR, MARR FAMILY"/>
    <property type="match status" value="1"/>
</dbReference>
<accession>A0A1B2I6D5</accession>
<dbReference type="EMBL" id="CP016757">
    <property type="protein sequence ID" value="ANZ45541.1"/>
    <property type="molecule type" value="Genomic_DNA"/>
</dbReference>
<dbReference type="AlphaFoldDB" id="A0A1B2I6D5"/>
<dbReference type="InterPro" id="IPR011991">
    <property type="entry name" value="ArsR-like_HTH"/>
</dbReference>
<dbReference type="OrthoDB" id="9791143at2"/>
<dbReference type="KEGG" id="cpor:BED41_10935"/>
<evidence type="ECO:0000313" key="2">
    <source>
        <dbReference type="Proteomes" id="UP000093044"/>
    </source>
</evidence>